<keyword evidence="5 13" id="KW-0479">Metal-binding</keyword>
<evidence type="ECO:0000256" key="10">
    <source>
        <dbReference type="ARBA" id="ARBA00022917"/>
    </source>
</evidence>
<comment type="subunit">
    <text evidence="13">Homodimer.</text>
</comment>
<keyword evidence="10 13" id="KW-0648">Protein biosynthesis</keyword>
<evidence type="ECO:0000256" key="1">
    <source>
        <dbReference type="ARBA" id="ARBA00008226"/>
    </source>
</evidence>
<reference evidence="16" key="2">
    <citation type="journal article" date="2023" name="Biology">
        <title>Prokaryotic Life Associated with Coal-Fire Gas Vents Revealed by Metagenomics.</title>
        <authorList>
            <person name="Kadnikov V.V."/>
            <person name="Mardanov A.V."/>
            <person name="Beletsky A.V."/>
            <person name="Karnachuk O.V."/>
            <person name="Ravin N.V."/>
        </authorList>
    </citation>
    <scope>NUCLEOTIDE SEQUENCE</scope>
    <source>
        <strain evidence="16">Bu02</strain>
    </source>
</reference>
<evidence type="ECO:0000256" key="7">
    <source>
        <dbReference type="ARBA" id="ARBA00022833"/>
    </source>
</evidence>
<evidence type="ECO:0000256" key="9">
    <source>
        <dbReference type="ARBA" id="ARBA00022884"/>
    </source>
</evidence>
<dbReference type="CDD" id="cd00860">
    <property type="entry name" value="ThrRS_anticodon"/>
    <property type="match status" value="1"/>
</dbReference>
<comment type="subcellular location">
    <subcellularLocation>
        <location evidence="13">Cytoplasm</location>
    </subcellularLocation>
</comment>
<dbReference type="InterPro" id="IPR004095">
    <property type="entry name" value="TGS"/>
</dbReference>
<dbReference type="GO" id="GO:0005737">
    <property type="term" value="C:cytoplasm"/>
    <property type="evidence" value="ECO:0007669"/>
    <property type="project" value="UniProtKB-SubCell"/>
</dbReference>
<keyword evidence="7 13" id="KW-0862">Zinc</keyword>
<gene>
    <name evidence="13 16" type="primary">thrS</name>
    <name evidence="16" type="ORF">IMF26_10730</name>
</gene>
<dbReference type="Pfam" id="PF07973">
    <property type="entry name" value="tRNA_SAD"/>
    <property type="match status" value="1"/>
</dbReference>
<dbReference type="Gene3D" id="3.30.54.20">
    <property type="match status" value="1"/>
</dbReference>
<comment type="similarity">
    <text evidence="1 13">Belongs to the class-II aminoacyl-tRNA synthetase family.</text>
</comment>
<dbReference type="InterPro" id="IPR012947">
    <property type="entry name" value="tRNA_SAD"/>
</dbReference>
<evidence type="ECO:0000313" key="16">
    <source>
        <dbReference type="EMBL" id="QUL98466.1"/>
    </source>
</evidence>
<reference evidence="16" key="1">
    <citation type="submission" date="2020-10" db="EMBL/GenBank/DDBJ databases">
        <authorList>
            <person name="Kadnikov V."/>
            <person name="Beletsky A.V."/>
            <person name="Mardanov A.V."/>
            <person name="Karnachuk O.V."/>
            <person name="Ravin N.V."/>
        </authorList>
    </citation>
    <scope>NUCLEOTIDE SEQUENCE</scope>
    <source>
        <strain evidence="16">Bu02</strain>
    </source>
</reference>
<dbReference type="FunFam" id="3.30.980.10:FF:000005">
    <property type="entry name" value="Threonyl-tRNA synthetase, mitochondrial"/>
    <property type="match status" value="1"/>
</dbReference>
<feature type="domain" description="Aminoacyl-transfer RNA synthetases class-II family profile" evidence="14">
    <location>
        <begin position="239"/>
        <end position="536"/>
    </location>
</feature>
<dbReference type="SUPFAM" id="SSF52954">
    <property type="entry name" value="Class II aaRS ABD-related"/>
    <property type="match status" value="1"/>
</dbReference>
<accession>A0AAT9LBN6</accession>
<evidence type="ECO:0000256" key="5">
    <source>
        <dbReference type="ARBA" id="ARBA00022723"/>
    </source>
</evidence>
<dbReference type="InterPro" id="IPR018163">
    <property type="entry name" value="Thr/Ala-tRNA-synth_IIc_edit"/>
</dbReference>
<dbReference type="GO" id="GO:0000049">
    <property type="term" value="F:tRNA binding"/>
    <property type="evidence" value="ECO:0007669"/>
    <property type="project" value="UniProtKB-KW"/>
</dbReference>
<dbReference type="GO" id="GO:0004829">
    <property type="term" value="F:threonine-tRNA ligase activity"/>
    <property type="evidence" value="ECO:0007669"/>
    <property type="project" value="UniProtKB-UniRule"/>
</dbReference>
<dbReference type="Pfam" id="PF00587">
    <property type="entry name" value="tRNA-synt_2b"/>
    <property type="match status" value="1"/>
</dbReference>
<evidence type="ECO:0000259" key="15">
    <source>
        <dbReference type="PROSITE" id="PS51880"/>
    </source>
</evidence>
<evidence type="ECO:0000256" key="13">
    <source>
        <dbReference type="HAMAP-Rule" id="MF_00184"/>
    </source>
</evidence>
<keyword evidence="2 13" id="KW-0963">Cytoplasm</keyword>
<dbReference type="Gene3D" id="3.30.930.10">
    <property type="entry name" value="Bira Bifunctional Protein, Domain 2"/>
    <property type="match status" value="1"/>
</dbReference>
<name>A0AAT9LBN6_9FIRM</name>
<dbReference type="InterPro" id="IPR047246">
    <property type="entry name" value="ThrRS_anticodon"/>
</dbReference>
<feature type="binding site" evidence="13">
    <location>
        <position position="513"/>
    </location>
    <ligand>
        <name>Zn(2+)</name>
        <dbReference type="ChEBI" id="CHEBI:29105"/>
        <note>catalytic</note>
    </ligand>
</feature>
<dbReference type="GO" id="GO:0046872">
    <property type="term" value="F:metal ion binding"/>
    <property type="evidence" value="ECO:0007669"/>
    <property type="project" value="UniProtKB-KW"/>
</dbReference>
<feature type="domain" description="TGS" evidence="15">
    <location>
        <begin position="1"/>
        <end position="58"/>
    </location>
</feature>
<keyword evidence="8 13" id="KW-0067">ATP-binding</keyword>
<keyword evidence="11 13" id="KW-0030">Aminoacyl-tRNA synthetase</keyword>
<dbReference type="PANTHER" id="PTHR11451">
    <property type="entry name" value="THREONINE-TRNA LIGASE"/>
    <property type="match status" value="1"/>
</dbReference>
<dbReference type="PROSITE" id="PS51880">
    <property type="entry name" value="TGS"/>
    <property type="match status" value="1"/>
</dbReference>
<evidence type="ECO:0000256" key="11">
    <source>
        <dbReference type="ARBA" id="ARBA00023146"/>
    </source>
</evidence>
<feature type="binding site" evidence="13">
    <location>
        <position position="383"/>
    </location>
    <ligand>
        <name>Zn(2+)</name>
        <dbReference type="ChEBI" id="CHEBI:29105"/>
        <note>catalytic</note>
    </ligand>
</feature>
<feature type="binding site" evidence="13">
    <location>
        <position position="332"/>
    </location>
    <ligand>
        <name>Zn(2+)</name>
        <dbReference type="ChEBI" id="CHEBI:29105"/>
        <note>catalytic</note>
    </ligand>
</feature>
<evidence type="ECO:0000256" key="12">
    <source>
        <dbReference type="ARBA" id="ARBA00049515"/>
    </source>
</evidence>
<evidence type="ECO:0000256" key="6">
    <source>
        <dbReference type="ARBA" id="ARBA00022741"/>
    </source>
</evidence>
<dbReference type="FunFam" id="3.30.54.20:FF:000002">
    <property type="entry name" value="Threonine--tRNA ligase"/>
    <property type="match status" value="1"/>
</dbReference>
<dbReference type="GO" id="GO:0005524">
    <property type="term" value="F:ATP binding"/>
    <property type="evidence" value="ECO:0007669"/>
    <property type="project" value="UniProtKB-UniRule"/>
</dbReference>
<dbReference type="Pfam" id="PF03129">
    <property type="entry name" value="HGTP_anticodon"/>
    <property type="match status" value="1"/>
</dbReference>
<keyword evidence="6 13" id="KW-0547">Nucleotide-binding</keyword>
<dbReference type="EMBL" id="CP062796">
    <property type="protein sequence ID" value="QUL98466.1"/>
    <property type="molecule type" value="Genomic_DNA"/>
</dbReference>
<evidence type="ECO:0000259" key="14">
    <source>
        <dbReference type="PROSITE" id="PS50862"/>
    </source>
</evidence>
<dbReference type="PRINTS" id="PR01047">
    <property type="entry name" value="TRNASYNTHTHR"/>
</dbReference>
<dbReference type="GO" id="GO:0006435">
    <property type="term" value="P:threonyl-tRNA aminoacylation"/>
    <property type="evidence" value="ECO:0007669"/>
    <property type="project" value="UniProtKB-UniRule"/>
</dbReference>
<dbReference type="InterPro" id="IPR033728">
    <property type="entry name" value="ThrRS_core"/>
</dbReference>
<dbReference type="PANTHER" id="PTHR11451:SF44">
    <property type="entry name" value="THREONINE--TRNA LIGASE, CHLOROPLASTIC_MITOCHONDRIAL 2"/>
    <property type="match status" value="1"/>
</dbReference>
<dbReference type="InterPro" id="IPR006195">
    <property type="entry name" value="aa-tRNA-synth_II"/>
</dbReference>
<evidence type="ECO:0000256" key="2">
    <source>
        <dbReference type="ARBA" id="ARBA00022490"/>
    </source>
</evidence>
<protein>
    <recommendedName>
        <fullName evidence="13">Threonine--tRNA ligase</fullName>
        <ecNumber evidence="13">6.1.1.3</ecNumber>
    </recommendedName>
    <alternativeName>
        <fullName evidence="13">Threonyl-tRNA synthetase</fullName>
        <shortName evidence="13">ThrRS</shortName>
    </alternativeName>
</protein>
<dbReference type="KEGG" id="fcz:IMF26_10730"/>
<dbReference type="AlphaFoldDB" id="A0AAT9LBN6"/>
<dbReference type="CDD" id="cd00771">
    <property type="entry name" value="ThrRS_core"/>
    <property type="match status" value="1"/>
</dbReference>
<dbReference type="NCBIfam" id="TIGR00418">
    <property type="entry name" value="thrS"/>
    <property type="match status" value="1"/>
</dbReference>
<sequence length="647" mass="75016">MIQVSWQDEKASLPEGATFLDVKKAFGWKNDVLMVLVDGKPRELRDKVPGDCSVEPLTFRDEAARNALRHSTAHILAQAVKRLYPETRLGIGPSIEDGFYYDFDAPVAFGPDELEKIEEEMKRIISENEPIVREFVEKAEARKIFQERNEPYKLEILEEIPDGEPISIYRQGEFVDLCSGPHVPSTGYVKAMKLLNVAGAYWRGNEKNPMLQRIYGTSFMDQKELDDYLVRLEEIKKRDHRKLGKDLDLFSIEEEGGPGLVYWHPKGAIIREIIEDFWRKEHRKRGYQLVYTPHIAKLDLWKVSGHWNWYKENMYSPMVIDEVEYLLKPMNCPFHILIFKGDTRSYRDLPIKYGELGTVYRYERSGVLHGMLRVRGFTQDDAHIFCRPDQLEDELVGVLDLASFMLETFGYDEYYCMLSVRDPENKEKYIGDDEVWETAENALERALQRKGLNYKIDPGEAKFYGPAIDIKVKDAVGRLWQGPTIQVDFNLPERFDISYIGEDGEKHRPVIIHRTVLGTMERFIGGLIEHYAGAFPLWLAPVQMRVIPVSEKQSDYAQKVTESLRNQGYRVECDLGSEKIGYKIRKAQLEKIPYMLVVGSREREEGTLSVRHRSLGDLGTMRLDEFVEKAREEVEKKLLDSIFSVTR</sequence>
<dbReference type="FunFam" id="3.30.930.10:FF:000002">
    <property type="entry name" value="Threonine--tRNA ligase"/>
    <property type="match status" value="1"/>
</dbReference>
<comment type="caution">
    <text evidence="13">Lacks conserved residue(s) required for the propagation of feature annotation.</text>
</comment>
<dbReference type="SMART" id="SM00863">
    <property type="entry name" value="tRNA_SAD"/>
    <property type="match status" value="1"/>
</dbReference>
<evidence type="ECO:0000256" key="3">
    <source>
        <dbReference type="ARBA" id="ARBA00022555"/>
    </source>
</evidence>
<keyword evidence="4 13" id="KW-0436">Ligase</keyword>
<dbReference type="InterPro" id="IPR002314">
    <property type="entry name" value="aa-tRNA-synt_IIb"/>
</dbReference>
<dbReference type="GO" id="GO:0016740">
    <property type="term" value="F:transferase activity"/>
    <property type="evidence" value="ECO:0007669"/>
    <property type="project" value="UniProtKB-ARBA"/>
</dbReference>
<dbReference type="HAMAP" id="MF_00184">
    <property type="entry name" value="Thr_tRNA_synth"/>
    <property type="match status" value="1"/>
</dbReference>
<organism evidence="16">
    <name type="scientific">Candidatus Fermentithermobacillus carboniphilus</name>
    <dbReference type="NCBI Taxonomy" id="3085328"/>
    <lineage>
        <taxon>Bacteria</taxon>
        <taxon>Bacillati</taxon>
        <taxon>Bacillota</taxon>
        <taxon>Candidatus Fermentithermobacillia</taxon>
        <taxon>Candidatus Fermentithermobacillales</taxon>
        <taxon>Candidatus Fermentithermobacillaceae</taxon>
        <taxon>Candidatus Fermentithermobacillus</taxon>
    </lineage>
</organism>
<dbReference type="InterPro" id="IPR002320">
    <property type="entry name" value="Thr-tRNA-ligase_IIa"/>
</dbReference>
<comment type="catalytic activity">
    <reaction evidence="12 13">
        <text>tRNA(Thr) + L-threonine + ATP = L-threonyl-tRNA(Thr) + AMP + diphosphate + H(+)</text>
        <dbReference type="Rhea" id="RHEA:24624"/>
        <dbReference type="Rhea" id="RHEA-COMP:9670"/>
        <dbReference type="Rhea" id="RHEA-COMP:9704"/>
        <dbReference type="ChEBI" id="CHEBI:15378"/>
        <dbReference type="ChEBI" id="CHEBI:30616"/>
        <dbReference type="ChEBI" id="CHEBI:33019"/>
        <dbReference type="ChEBI" id="CHEBI:57926"/>
        <dbReference type="ChEBI" id="CHEBI:78442"/>
        <dbReference type="ChEBI" id="CHEBI:78534"/>
        <dbReference type="ChEBI" id="CHEBI:456215"/>
        <dbReference type="EC" id="6.1.1.3"/>
    </reaction>
</comment>
<dbReference type="SUPFAM" id="SSF55186">
    <property type="entry name" value="ThrRS/AlaRS common domain"/>
    <property type="match status" value="1"/>
</dbReference>
<dbReference type="InterPro" id="IPR045864">
    <property type="entry name" value="aa-tRNA-synth_II/BPL/LPL"/>
</dbReference>
<evidence type="ECO:0000256" key="8">
    <source>
        <dbReference type="ARBA" id="ARBA00022840"/>
    </source>
</evidence>
<dbReference type="GO" id="GO:0140096">
    <property type="term" value="F:catalytic activity, acting on a protein"/>
    <property type="evidence" value="ECO:0007669"/>
    <property type="project" value="UniProtKB-ARBA"/>
</dbReference>
<dbReference type="SUPFAM" id="SSF55681">
    <property type="entry name" value="Class II aaRS and biotin synthetases"/>
    <property type="match status" value="1"/>
</dbReference>
<dbReference type="InterPro" id="IPR036621">
    <property type="entry name" value="Anticodon-bd_dom_sf"/>
</dbReference>
<comment type="cofactor">
    <cofactor evidence="13">
        <name>Zn(2+)</name>
        <dbReference type="ChEBI" id="CHEBI:29105"/>
    </cofactor>
    <text evidence="13">Binds 1 zinc ion per subunit.</text>
</comment>
<evidence type="ECO:0000256" key="4">
    <source>
        <dbReference type="ARBA" id="ARBA00022598"/>
    </source>
</evidence>
<keyword evidence="3 13" id="KW-0820">tRNA-binding</keyword>
<keyword evidence="9 13" id="KW-0694">RNA-binding</keyword>
<dbReference type="Gene3D" id="3.30.980.10">
    <property type="entry name" value="Threonyl-trna Synthetase, Chain A, domain 2"/>
    <property type="match status" value="1"/>
</dbReference>
<dbReference type="Gene3D" id="3.40.50.800">
    <property type="entry name" value="Anticodon-binding domain"/>
    <property type="match status" value="1"/>
</dbReference>
<dbReference type="InterPro" id="IPR004154">
    <property type="entry name" value="Anticodon-bd"/>
</dbReference>
<proteinExistence type="inferred from homology"/>
<dbReference type="EC" id="6.1.1.3" evidence="13"/>
<dbReference type="FunFam" id="3.40.50.800:FF:000001">
    <property type="entry name" value="Threonine--tRNA ligase"/>
    <property type="match status" value="1"/>
</dbReference>
<dbReference type="PROSITE" id="PS50862">
    <property type="entry name" value="AA_TRNA_LIGASE_II"/>
    <property type="match status" value="1"/>
</dbReference>